<dbReference type="STRING" id="209880.SAMN02910343_00702"/>
<dbReference type="InterPro" id="IPR036388">
    <property type="entry name" value="WH-like_DNA-bd_sf"/>
</dbReference>
<dbReference type="GeneID" id="87755735"/>
<sequence>MHLLPMYYFKVVVKNRSINKAAQELHITQQTLSAHMNSVEKELGCVLFTRSPHFQLTYEGEKFYQYVKAITGTYESMQKEFQLLARNESGVLRIGIAHTRSHALIPRAARKFIPEHPYIRLDLQELSNDGLISGLQEGELDLAIGDIPLDSPDYAAQELFKDEILLVVSGNYVDESSTYTQVLSRVPLLVNHREDVPGRIASMILKENGIVPKIAASSDNTETLLDMCDMGLGACFCSEMLFRFHKDTNQEDNGKVRIFHTGVTYSIVAAYQKTDVMSHLINSFIKDLK</sequence>
<accession>A0A1G5VJK4</accession>
<dbReference type="EMBL" id="FMXA01000007">
    <property type="protein sequence ID" value="SDA46101.1"/>
    <property type="molecule type" value="Genomic_DNA"/>
</dbReference>
<dbReference type="Gene3D" id="1.10.10.10">
    <property type="entry name" value="Winged helix-like DNA-binding domain superfamily/Winged helix DNA-binding domain"/>
    <property type="match status" value="1"/>
</dbReference>
<organism evidence="6 7">
    <name type="scientific">Allisonella histaminiformans</name>
    <dbReference type="NCBI Taxonomy" id="209880"/>
    <lineage>
        <taxon>Bacteria</taxon>
        <taxon>Bacillati</taxon>
        <taxon>Bacillota</taxon>
        <taxon>Negativicutes</taxon>
        <taxon>Veillonellales</taxon>
        <taxon>Veillonellaceae</taxon>
        <taxon>Allisonella</taxon>
    </lineage>
</organism>
<evidence type="ECO:0000256" key="1">
    <source>
        <dbReference type="ARBA" id="ARBA00009437"/>
    </source>
</evidence>
<evidence type="ECO:0000259" key="5">
    <source>
        <dbReference type="PROSITE" id="PS50931"/>
    </source>
</evidence>
<dbReference type="AlphaFoldDB" id="A0A1G5VJK4"/>
<dbReference type="GO" id="GO:0003700">
    <property type="term" value="F:DNA-binding transcription factor activity"/>
    <property type="evidence" value="ECO:0007669"/>
    <property type="project" value="InterPro"/>
</dbReference>
<comment type="similarity">
    <text evidence="1">Belongs to the LysR transcriptional regulatory family.</text>
</comment>
<dbReference type="PRINTS" id="PR00039">
    <property type="entry name" value="HTHLYSR"/>
</dbReference>
<evidence type="ECO:0000256" key="2">
    <source>
        <dbReference type="ARBA" id="ARBA00023015"/>
    </source>
</evidence>
<dbReference type="GO" id="GO:0003677">
    <property type="term" value="F:DNA binding"/>
    <property type="evidence" value="ECO:0007669"/>
    <property type="project" value="UniProtKB-KW"/>
</dbReference>
<evidence type="ECO:0000313" key="6">
    <source>
        <dbReference type="EMBL" id="SDA46101.1"/>
    </source>
</evidence>
<dbReference type="Proteomes" id="UP000199689">
    <property type="component" value="Unassembled WGS sequence"/>
</dbReference>
<evidence type="ECO:0000256" key="3">
    <source>
        <dbReference type="ARBA" id="ARBA00023125"/>
    </source>
</evidence>
<keyword evidence="2" id="KW-0805">Transcription regulation</keyword>
<gene>
    <name evidence="6" type="ORF">SAMN02910343_00702</name>
</gene>
<evidence type="ECO:0000256" key="4">
    <source>
        <dbReference type="ARBA" id="ARBA00023163"/>
    </source>
</evidence>
<dbReference type="OrthoDB" id="9803735at2"/>
<keyword evidence="3 6" id="KW-0238">DNA-binding</keyword>
<name>A0A1G5VJK4_9FIRM</name>
<dbReference type="InterPro" id="IPR036390">
    <property type="entry name" value="WH_DNA-bd_sf"/>
</dbReference>
<evidence type="ECO:0000313" key="7">
    <source>
        <dbReference type="Proteomes" id="UP000199689"/>
    </source>
</evidence>
<dbReference type="RefSeq" id="WP_091363914.1">
    <property type="nucleotide sequence ID" value="NZ_FMXA01000007.1"/>
</dbReference>
<keyword evidence="7" id="KW-1185">Reference proteome</keyword>
<dbReference type="PROSITE" id="PS50931">
    <property type="entry name" value="HTH_LYSR"/>
    <property type="match status" value="1"/>
</dbReference>
<dbReference type="PANTHER" id="PTHR30126">
    <property type="entry name" value="HTH-TYPE TRANSCRIPTIONAL REGULATOR"/>
    <property type="match status" value="1"/>
</dbReference>
<dbReference type="Pfam" id="PF03466">
    <property type="entry name" value="LysR_substrate"/>
    <property type="match status" value="1"/>
</dbReference>
<dbReference type="SUPFAM" id="SSF46785">
    <property type="entry name" value="Winged helix' DNA-binding domain"/>
    <property type="match status" value="1"/>
</dbReference>
<dbReference type="InterPro" id="IPR000847">
    <property type="entry name" value="LysR_HTH_N"/>
</dbReference>
<feature type="domain" description="HTH lysR-type" evidence="5">
    <location>
        <begin position="1"/>
        <end position="57"/>
    </location>
</feature>
<dbReference type="Gene3D" id="3.40.190.290">
    <property type="match status" value="1"/>
</dbReference>
<keyword evidence="4" id="KW-0804">Transcription</keyword>
<dbReference type="InterPro" id="IPR005119">
    <property type="entry name" value="LysR_subst-bd"/>
</dbReference>
<dbReference type="Pfam" id="PF00126">
    <property type="entry name" value="HTH_1"/>
    <property type="match status" value="1"/>
</dbReference>
<protein>
    <submittedName>
        <fullName evidence="6">DNA-binding transcriptional regulator, LysR family</fullName>
    </submittedName>
</protein>
<proteinExistence type="inferred from homology"/>
<dbReference type="CDD" id="cd05466">
    <property type="entry name" value="PBP2_LTTR_substrate"/>
    <property type="match status" value="1"/>
</dbReference>
<dbReference type="SUPFAM" id="SSF53850">
    <property type="entry name" value="Periplasmic binding protein-like II"/>
    <property type="match status" value="1"/>
</dbReference>
<reference evidence="6 7" key="1">
    <citation type="submission" date="2016-10" db="EMBL/GenBank/DDBJ databases">
        <authorList>
            <person name="de Groot N.N."/>
        </authorList>
    </citation>
    <scope>NUCLEOTIDE SEQUENCE [LARGE SCALE GENOMIC DNA]</scope>
    <source>
        <strain evidence="6 7">DSM 15230</strain>
    </source>
</reference>